<gene>
    <name evidence="1" type="ORF">WN944_009683</name>
</gene>
<name>A0AAP0MWL8_9ROSI</name>
<sequence length="82" mass="9519">MRQDYHEQVARLRCQLPVWNLDGVRRATGRLGSFGLCLDRLQRRGSGARSRRGWVRFVLCRRRRGSRVRQVVVLVRGLSGEA</sequence>
<comment type="caution">
    <text evidence="1">The sequence shown here is derived from an EMBL/GenBank/DDBJ whole genome shotgun (WGS) entry which is preliminary data.</text>
</comment>
<reference evidence="1 2" key="1">
    <citation type="submission" date="2024-05" db="EMBL/GenBank/DDBJ databases">
        <title>Haplotype-resolved chromosome-level genome assembly of Huyou (Citrus changshanensis).</title>
        <authorList>
            <person name="Miao C."/>
            <person name="Chen W."/>
            <person name="Wu Y."/>
            <person name="Wang L."/>
            <person name="Zhao S."/>
            <person name="Grierson D."/>
            <person name="Xu C."/>
            <person name="Chen K."/>
        </authorList>
    </citation>
    <scope>NUCLEOTIDE SEQUENCE [LARGE SCALE GENOMIC DNA]</scope>
    <source>
        <strain evidence="1">01-14</strain>
        <tissue evidence="1">Leaf</tissue>
    </source>
</reference>
<evidence type="ECO:0000313" key="2">
    <source>
        <dbReference type="Proteomes" id="UP001428341"/>
    </source>
</evidence>
<accession>A0AAP0MWL8</accession>
<dbReference type="EMBL" id="JBCGBO010000002">
    <property type="protein sequence ID" value="KAK9221257.1"/>
    <property type="molecule type" value="Genomic_DNA"/>
</dbReference>
<organism evidence="1 2">
    <name type="scientific">Citrus x changshan-huyou</name>
    <dbReference type="NCBI Taxonomy" id="2935761"/>
    <lineage>
        <taxon>Eukaryota</taxon>
        <taxon>Viridiplantae</taxon>
        <taxon>Streptophyta</taxon>
        <taxon>Embryophyta</taxon>
        <taxon>Tracheophyta</taxon>
        <taxon>Spermatophyta</taxon>
        <taxon>Magnoliopsida</taxon>
        <taxon>eudicotyledons</taxon>
        <taxon>Gunneridae</taxon>
        <taxon>Pentapetalae</taxon>
        <taxon>rosids</taxon>
        <taxon>malvids</taxon>
        <taxon>Sapindales</taxon>
        <taxon>Rutaceae</taxon>
        <taxon>Aurantioideae</taxon>
        <taxon>Citrus</taxon>
    </lineage>
</organism>
<evidence type="ECO:0000313" key="1">
    <source>
        <dbReference type="EMBL" id="KAK9221257.1"/>
    </source>
</evidence>
<dbReference type="Proteomes" id="UP001428341">
    <property type="component" value="Unassembled WGS sequence"/>
</dbReference>
<keyword evidence="2" id="KW-1185">Reference proteome</keyword>
<dbReference type="AlphaFoldDB" id="A0AAP0MWL8"/>
<proteinExistence type="predicted"/>
<protein>
    <submittedName>
        <fullName evidence="1">Uncharacterized protein</fullName>
    </submittedName>
</protein>